<accession>A0A917F664</accession>
<dbReference type="RefSeq" id="WP_188660570.1">
    <property type="nucleotide sequence ID" value="NZ_BMHV01000002.1"/>
</dbReference>
<dbReference type="AlphaFoldDB" id="A0A917F664"/>
<reference evidence="2" key="1">
    <citation type="journal article" date="2014" name="Int. J. Syst. Evol. Microbiol.">
        <title>Complete genome sequence of Corynebacterium casei LMG S-19264T (=DSM 44701T), isolated from a smear-ripened cheese.</title>
        <authorList>
            <consortium name="US DOE Joint Genome Institute (JGI-PGF)"/>
            <person name="Walter F."/>
            <person name="Albersmeier A."/>
            <person name="Kalinowski J."/>
            <person name="Ruckert C."/>
        </authorList>
    </citation>
    <scope>NUCLEOTIDE SEQUENCE</scope>
    <source>
        <strain evidence="2">CGMCC 1.15254</strain>
    </source>
</reference>
<organism evidence="2 3">
    <name type="scientific">Terasakiella brassicae</name>
    <dbReference type="NCBI Taxonomy" id="1634917"/>
    <lineage>
        <taxon>Bacteria</taxon>
        <taxon>Pseudomonadati</taxon>
        <taxon>Pseudomonadota</taxon>
        <taxon>Alphaproteobacteria</taxon>
        <taxon>Rhodospirillales</taxon>
        <taxon>Terasakiellaceae</taxon>
        <taxon>Terasakiella</taxon>
    </lineage>
</organism>
<keyword evidence="1" id="KW-0472">Membrane</keyword>
<evidence type="ECO:0000256" key="1">
    <source>
        <dbReference type="SAM" id="Phobius"/>
    </source>
</evidence>
<keyword evidence="1" id="KW-1133">Transmembrane helix</keyword>
<reference evidence="2" key="2">
    <citation type="submission" date="2020-09" db="EMBL/GenBank/DDBJ databases">
        <authorList>
            <person name="Sun Q."/>
            <person name="Zhou Y."/>
        </authorList>
    </citation>
    <scope>NUCLEOTIDE SEQUENCE</scope>
    <source>
        <strain evidence="2">CGMCC 1.15254</strain>
    </source>
</reference>
<evidence type="ECO:0008006" key="4">
    <source>
        <dbReference type="Google" id="ProtNLM"/>
    </source>
</evidence>
<dbReference type="Pfam" id="PF09838">
    <property type="entry name" value="DUF2065"/>
    <property type="match status" value="1"/>
</dbReference>
<dbReference type="PANTHER" id="PTHR38602:SF1">
    <property type="entry name" value="INNER MEMBRANE PROTEIN"/>
    <property type="match status" value="1"/>
</dbReference>
<feature type="transmembrane region" description="Helical" evidence="1">
    <location>
        <begin position="43"/>
        <end position="59"/>
    </location>
</feature>
<dbReference type="EMBL" id="BMHV01000002">
    <property type="protein sequence ID" value="GGF53315.1"/>
    <property type="molecule type" value="Genomic_DNA"/>
</dbReference>
<keyword evidence="3" id="KW-1185">Reference proteome</keyword>
<proteinExistence type="predicted"/>
<comment type="caution">
    <text evidence="2">The sequence shown here is derived from an EMBL/GenBank/DDBJ whole genome shotgun (WGS) entry which is preliminary data.</text>
</comment>
<dbReference type="Proteomes" id="UP000632498">
    <property type="component" value="Unassembled WGS sequence"/>
</dbReference>
<dbReference type="InterPro" id="IPR019201">
    <property type="entry name" value="DUF2065"/>
</dbReference>
<sequence>MSDFFTAVGLAIALEGILYALFPDGMKRMMMQILALPSQNIRSAGITAALIGVTLVWLIRG</sequence>
<evidence type="ECO:0000313" key="2">
    <source>
        <dbReference type="EMBL" id="GGF53315.1"/>
    </source>
</evidence>
<name>A0A917F664_9PROT</name>
<feature type="transmembrane region" description="Helical" evidence="1">
    <location>
        <begin position="6"/>
        <end position="22"/>
    </location>
</feature>
<keyword evidence="1" id="KW-0812">Transmembrane</keyword>
<protein>
    <recommendedName>
        <fullName evidence="4">DUF2065 domain-containing protein</fullName>
    </recommendedName>
</protein>
<gene>
    <name evidence="2" type="ORF">GCM10011332_03360</name>
</gene>
<evidence type="ECO:0000313" key="3">
    <source>
        <dbReference type="Proteomes" id="UP000632498"/>
    </source>
</evidence>
<dbReference type="PANTHER" id="PTHR38602">
    <property type="entry name" value="INNER MEMBRANE PROTEIN-RELATED"/>
    <property type="match status" value="1"/>
</dbReference>